<evidence type="ECO:0000256" key="3">
    <source>
        <dbReference type="ARBA" id="ARBA00011486"/>
    </source>
</evidence>
<dbReference type="EMBL" id="JAQGDS010000005">
    <property type="protein sequence ID" value="KAJ6260583.1"/>
    <property type="molecule type" value="Genomic_DNA"/>
</dbReference>
<feature type="region of interest" description="Disordered" evidence="6">
    <location>
        <begin position="271"/>
        <end position="296"/>
    </location>
</feature>
<feature type="region of interest" description="Disordered" evidence="6">
    <location>
        <begin position="1"/>
        <end position="31"/>
    </location>
</feature>
<dbReference type="Gene3D" id="3.40.630.60">
    <property type="match status" value="1"/>
</dbReference>
<feature type="compositionally biased region" description="Polar residues" evidence="6">
    <location>
        <begin position="356"/>
        <end position="368"/>
    </location>
</feature>
<evidence type="ECO:0000256" key="5">
    <source>
        <dbReference type="ARBA" id="ARBA00022758"/>
    </source>
</evidence>
<dbReference type="AlphaFoldDB" id="A0AAD6IXL1"/>
<feature type="compositionally biased region" description="Basic and acidic residues" evidence="6">
    <location>
        <begin position="1"/>
        <end position="16"/>
    </location>
</feature>
<keyword evidence="8" id="KW-1185">Reference proteome</keyword>
<sequence>MNSPTSRRDAGKRANEPAEPSTLTPCETRNQQRQTLGVRAGTNENGGLRQLGEAVAAPKQPSGVPTGTHETVLGENFPVANGWPAGGHVISRLSLGVLEVWALGWELSRMAFFCCWTSIQKLVLSLPVPHYQSEPLIQPPQSIALHTTIATSSLHLHRAGNLHLQSIASATELPTPFQTSVLPAKLSSISDTFPVPTTQKPVPTSNPDKQSSWNVMATMSNLSSNTSSNNHHLMYDVAPAATEARNPVLASCFSTDVSATAVRSFHYSSTRAGGVEVPNSPTTNSRRQTSPGRQGRWAARTIIAECERLCDGVMRQVFFGYGRKPAQTPTMDVSLKTSQGGNGNSIILSVGKTEDLQQPQDQNAQTKSALPGTKTPVRRLTRRSSELQTRVAAYLEVFDYVGGSAFRGFVSEKGPLNKPERSLFLFFDKGVNGTELKSGLVALIDLATECFDCQDLVICLDRETDGLDSLVHNLGWVGLELVTLKNWATQELRDQVTATHRLDKEYFTSDKWLFLGMEL</sequence>
<comment type="caution">
    <text evidence="7">The sequence shown here is derived from an EMBL/GenBank/DDBJ whole genome shotgun (WGS) entry which is preliminary data.</text>
</comment>
<dbReference type="InterPro" id="IPR016181">
    <property type="entry name" value="Acyl_CoA_acyltransferase"/>
</dbReference>
<dbReference type="InterPro" id="IPR038581">
    <property type="entry name" value="ODC_AZ_sf"/>
</dbReference>
<organism evidence="7 8">
    <name type="scientific">Drechslerella dactyloides</name>
    <name type="common">Nematode-trapping fungus</name>
    <name type="synonym">Arthrobotrys dactyloides</name>
    <dbReference type="NCBI Taxonomy" id="74499"/>
    <lineage>
        <taxon>Eukaryota</taxon>
        <taxon>Fungi</taxon>
        <taxon>Dikarya</taxon>
        <taxon>Ascomycota</taxon>
        <taxon>Pezizomycotina</taxon>
        <taxon>Orbiliomycetes</taxon>
        <taxon>Orbiliales</taxon>
        <taxon>Orbiliaceae</taxon>
        <taxon>Drechslerella</taxon>
    </lineage>
</organism>
<keyword evidence="5" id="KW-0688">Ribosomal frameshifting</keyword>
<dbReference type="InterPro" id="IPR002993">
    <property type="entry name" value="ODC_AZ"/>
</dbReference>
<evidence type="ECO:0000256" key="1">
    <source>
        <dbReference type="ARBA" id="ARBA00002307"/>
    </source>
</evidence>
<evidence type="ECO:0000256" key="2">
    <source>
        <dbReference type="ARBA" id="ARBA00008796"/>
    </source>
</evidence>
<proteinExistence type="inferred from homology"/>
<comment type="subunit">
    <text evidence="3">Interacts with ODC and thereby sterically blocks ODC homodimerization.</text>
</comment>
<feature type="compositionally biased region" description="Polar residues" evidence="6">
    <location>
        <begin position="21"/>
        <end position="31"/>
    </location>
</feature>
<evidence type="ECO:0000313" key="7">
    <source>
        <dbReference type="EMBL" id="KAJ6260583.1"/>
    </source>
</evidence>
<name>A0AAD6IXL1_DREDA</name>
<accession>A0AAD6IXL1</accession>
<gene>
    <name evidence="7" type="ORF">Dda_4809</name>
</gene>
<dbReference type="PANTHER" id="PTHR10279">
    <property type="entry name" value="ORNITHINE DECARBOXYLASE ANTIZYME"/>
    <property type="match status" value="1"/>
</dbReference>
<evidence type="ECO:0000313" key="8">
    <source>
        <dbReference type="Proteomes" id="UP001221413"/>
    </source>
</evidence>
<dbReference type="GO" id="GO:0075523">
    <property type="term" value="P:viral translational frameshifting"/>
    <property type="evidence" value="ECO:0007669"/>
    <property type="project" value="UniProtKB-KW"/>
</dbReference>
<comment type="function">
    <text evidence="1">Ornithine decarboxylase (ODC) antizyme protein that negatively regulates ODC activity and intracellular polyamine biosynthesis in response to increased intracellular polyamine levels. Binds to ODC monomers, inhibiting the assembly of the functional ODC homodimer, and targets the monomers for ubiquitin-independent proteolytic destruction by the 26S proteasome.</text>
</comment>
<dbReference type="GO" id="GO:0005737">
    <property type="term" value="C:cytoplasm"/>
    <property type="evidence" value="ECO:0007669"/>
    <property type="project" value="TreeGrafter"/>
</dbReference>
<dbReference type="SUPFAM" id="SSF55729">
    <property type="entry name" value="Acyl-CoA N-acyltransferases (Nat)"/>
    <property type="match status" value="1"/>
</dbReference>
<comment type="similarity">
    <text evidence="2">Belongs to the ODC antizyme family.</text>
</comment>
<dbReference type="GO" id="GO:0005634">
    <property type="term" value="C:nucleus"/>
    <property type="evidence" value="ECO:0007669"/>
    <property type="project" value="TreeGrafter"/>
</dbReference>
<protein>
    <recommendedName>
        <fullName evidence="4">Ornithine decarboxylase antizyme</fullName>
    </recommendedName>
</protein>
<dbReference type="Proteomes" id="UP001221413">
    <property type="component" value="Unassembled WGS sequence"/>
</dbReference>
<evidence type="ECO:0000256" key="6">
    <source>
        <dbReference type="SAM" id="MobiDB-lite"/>
    </source>
</evidence>
<dbReference type="GO" id="GO:0045732">
    <property type="term" value="P:positive regulation of protein catabolic process"/>
    <property type="evidence" value="ECO:0007669"/>
    <property type="project" value="TreeGrafter"/>
</dbReference>
<dbReference type="PANTHER" id="PTHR10279:SF10">
    <property type="entry name" value="ORNITHINE DECARBOXYLASE ANTIZYME"/>
    <property type="match status" value="1"/>
</dbReference>
<feature type="compositionally biased region" description="Polar residues" evidence="6">
    <location>
        <begin position="279"/>
        <end position="292"/>
    </location>
</feature>
<reference evidence="7" key="1">
    <citation type="submission" date="2023-01" db="EMBL/GenBank/DDBJ databases">
        <title>The chitinases involved in constricting ring structure development in the nematode-trapping fungus Drechslerella dactyloides.</title>
        <authorList>
            <person name="Wang R."/>
            <person name="Zhang L."/>
            <person name="Tang P."/>
            <person name="Li S."/>
            <person name="Liang L."/>
        </authorList>
    </citation>
    <scope>NUCLEOTIDE SEQUENCE</scope>
    <source>
        <strain evidence="7">YMF1.00031</strain>
    </source>
</reference>
<feature type="region of interest" description="Disordered" evidence="6">
    <location>
        <begin position="356"/>
        <end position="382"/>
    </location>
</feature>
<dbReference type="Pfam" id="PF02100">
    <property type="entry name" value="ODC_AZ"/>
    <property type="match status" value="1"/>
</dbReference>
<evidence type="ECO:0000256" key="4">
    <source>
        <dbReference type="ARBA" id="ARBA00017712"/>
    </source>
</evidence>
<dbReference type="GO" id="GO:0008073">
    <property type="term" value="F:ornithine decarboxylase inhibitor activity"/>
    <property type="evidence" value="ECO:0007669"/>
    <property type="project" value="InterPro"/>
</dbReference>